<dbReference type="SUPFAM" id="SSF81901">
    <property type="entry name" value="HCP-like"/>
    <property type="match status" value="1"/>
</dbReference>
<evidence type="ECO:0000256" key="2">
    <source>
        <dbReference type="ARBA" id="ARBA00022737"/>
    </source>
</evidence>
<organism evidence="10 11">
    <name type="scientific">Rhizoclosmatium globosum</name>
    <dbReference type="NCBI Taxonomy" id="329046"/>
    <lineage>
        <taxon>Eukaryota</taxon>
        <taxon>Fungi</taxon>
        <taxon>Fungi incertae sedis</taxon>
        <taxon>Chytridiomycota</taxon>
        <taxon>Chytridiomycota incertae sedis</taxon>
        <taxon>Chytridiomycetes</taxon>
        <taxon>Chytridiales</taxon>
        <taxon>Chytriomycetaceae</taxon>
        <taxon>Rhizoclosmatium</taxon>
    </lineage>
</organism>
<dbReference type="STRING" id="329046.A0A1Y2BRQ9"/>
<evidence type="ECO:0000259" key="9">
    <source>
        <dbReference type="Pfam" id="PF25068"/>
    </source>
</evidence>
<feature type="domain" description="Tetratricopeptide repeat protein 21A/21B C-terminal ARM" evidence="7">
    <location>
        <begin position="1150"/>
        <end position="1356"/>
    </location>
</feature>
<dbReference type="OrthoDB" id="10259630at2759"/>
<dbReference type="PROSITE" id="PS50005">
    <property type="entry name" value="TPR"/>
    <property type="match status" value="2"/>
</dbReference>
<dbReference type="Pfam" id="PF25058">
    <property type="entry name" value="ARM_TT21"/>
    <property type="match status" value="1"/>
</dbReference>
<feature type="domain" description="Tetratricopeptide repeat protein 21A/21B fourth ARM" evidence="9">
    <location>
        <begin position="803"/>
        <end position="957"/>
    </location>
</feature>
<name>A0A1Y2BRQ9_9FUNG</name>
<dbReference type="FunFam" id="1.25.40.10:FF:000377">
    <property type="entry name" value="Tetratricopeptide repeat domain 21B"/>
    <property type="match status" value="1"/>
</dbReference>
<dbReference type="InterPro" id="IPR056834">
    <property type="entry name" value="ARM_TT21_C"/>
</dbReference>
<feature type="domain" description="Tetratricopeptide repeat protein 21A/21B N-terminal ARM repeat" evidence="6">
    <location>
        <begin position="22"/>
        <end position="150"/>
    </location>
</feature>
<protein>
    <submittedName>
        <fullName evidence="10">TPR-like protein</fullName>
    </submittedName>
</protein>
<keyword evidence="2" id="KW-0677">Repeat</keyword>
<dbReference type="InterPro" id="IPR056836">
    <property type="entry name" value="ARM_TT21_4th"/>
</dbReference>
<dbReference type="InterPro" id="IPR056833">
    <property type="entry name" value="ARM_TT21_N"/>
</dbReference>
<dbReference type="Gene3D" id="1.25.40.10">
    <property type="entry name" value="Tetratricopeptide repeat domain"/>
    <property type="match status" value="5"/>
</dbReference>
<dbReference type="GO" id="GO:0061512">
    <property type="term" value="P:protein localization to cilium"/>
    <property type="evidence" value="ECO:0007669"/>
    <property type="project" value="TreeGrafter"/>
</dbReference>
<reference evidence="10 11" key="1">
    <citation type="submission" date="2016-07" db="EMBL/GenBank/DDBJ databases">
        <title>Pervasive Adenine N6-methylation of Active Genes in Fungi.</title>
        <authorList>
            <consortium name="DOE Joint Genome Institute"/>
            <person name="Mondo S.J."/>
            <person name="Dannebaum R.O."/>
            <person name="Kuo R.C."/>
            <person name="Labutti K."/>
            <person name="Haridas S."/>
            <person name="Kuo A."/>
            <person name="Salamov A."/>
            <person name="Ahrendt S.R."/>
            <person name="Lipzen A."/>
            <person name="Sullivan W."/>
            <person name="Andreopoulos W.B."/>
            <person name="Clum A."/>
            <person name="Lindquist E."/>
            <person name="Daum C."/>
            <person name="Ramamoorthy G.K."/>
            <person name="Gryganskyi A."/>
            <person name="Culley D."/>
            <person name="Magnuson J.K."/>
            <person name="James T.Y."/>
            <person name="O'Malley M.A."/>
            <person name="Stajich J.E."/>
            <person name="Spatafora J.W."/>
            <person name="Visel A."/>
            <person name="Grigoriev I.V."/>
        </authorList>
    </citation>
    <scope>NUCLEOTIDE SEQUENCE [LARGE SCALE GENOMIC DNA]</scope>
    <source>
        <strain evidence="10 11">JEL800</strain>
    </source>
</reference>
<dbReference type="Pfam" id="PF25060">
    <property type="entry name" value="ARM_TT21_2nd"/>
    <property type="match status" value="1"/>
</dbReference>
<evidence type="ECO:0000259" key="8">
    <source>
        <dbReference type="Pfam" id="PF25064"/>
    </source>
</evidence>
<keyword evidence="3 4" id="KW-0802">TPR repeat</keyword>
<comment type="similarity">
    <text evidence="1">Belongs to the TTC21 family.</text>
</comment>
<dbReference type="InterPro" id="IPR056835">
    <property type="entry name" value="ARM_TT21_5th"/>
</dbReference>
<feature type="repeat" description="TPR" evidence="4">
    <location>
        <begin position="122"/>
        <end position="155"/>
    </location>
</feature>
<accession>A0A1Y2BRQ9</accession>
<dbReference type="EMBL" id="MCGO01000050">
    <property type="protein sequence ID" value="ORY37414.1"/>
    <property type="molecule type" value="Genomic_DNA"/>
</dbReference>
<evidence type="ECO:0000256" key="1">
    <source>
        <dbReference type="ARBA" id="ARBA00010935"/>
    </source>
</evidence>
<evidence type="ECO:0000259" key="6">
    <source>
        <dbReference type="Pfam" id="PF25062"/>
    </source>
</evidence>
<dbReference type="Pfam" id="PF25063">
    <property type="entry name" value="ARM_TT21_C"/>
    <property type="match status" value="1"/>
</dbReference>
<evidence type="ECO:0000313" key="10">
    <source>
        <dbReference type="EMBL" id="ORY37414.1"/>
    </source>
</evidence>
<dbReference type="PANTHER" id="PTHR14699:SF0">
    <property type="entry name" value="TETRATRICOPEPTIDE REPEAT PROTEIN 21 HOMOLOG"/>
    <property type="match status" value="1"/>
</dbReference>
<dbReference type="PANTHER" id="PTHR14699">
    <property type="entry name" value="STI2 PROTEIN-RELATED"/>
    <property type="match status" value="1"/>
</dbReference>
<dbReference type="SMART" id="SM00028">
    <property type="entry name" value="TPR"/>
    <property type="match status" value="15"/>
</dbReference>
<evidence type="ECO:0000313" key="11">
    <source>
        <dbReference type="Proteomes" id="UP000193642"/>
    </source>
</evidence>
<dbReference type="InterPro" id="IPR040364">
    <property type="entry name" value="TTC21A/TTC21B"/>
</dbReference>
<evidence type="ECO:0000256" key="3">
    <source>
        <dbReference type="ARBA" id="ARBA00022803"/>
    </source>
</evidence>
<dbReference type="InterPro" id="IPR011990">
    <property type="entry name" value="TPR-like_helical_dom_sf"/>
</dbReference>
<comment type="caution">
    <text evidence="10">The sequence shown here is derived from an EMBL/GenBank/DDBJ whole genome shotgun (WGS) entry which is preliminary data.</text>
</comment>
<sequence>MFSNGGPADASPTASDPVLSSVLYYCQRSLFHSAYKQCETALRRRTSDPILMFWKAFSLIMQGKSGEALRELEPLQEKRDLMLACPAAMVFAHERCKLVDHEAMHELQAKLTIASSSNNVSDRALIQMALFYWQTGQHDQARAYLKKVVEAGPVSGNPGRASAVAKSPQTPGANSGAGSTSYWMAVTFMGWVDLTCGQDSLVSRSNSWFDKILDEFNPKDLDAMLGRLQYLRTTRQKLAVALDINSQIITYHTSFIPAYIERMYVLLEMGSWELVVEAAQRVSTLSPDSIDTYAVLCLNELCREGRAKVAANHLSNLNLAISKTEPSNAGLYFSMAQAFSRLAGRRESVLEQTLSLAAKAVEIDSSRVEFKCELGFIHFLLGNLDKATEIYRTAFAQNSHDMTAMHGLIKCFIYKGRFDEAEEQIEFLEAVQSTNMSAETSYLSSLMARYKYHNIDKQARYLKHAYELVRKSLTSKMIGLSYYVKTNPDFLMELALDFLENCPQSARREGEELHPFLVNAYEILLQIIKIAPGSTEACYSLGKVKYLMGDMVAAQSMANNCLKLDSTHPNAHVLIAQIQLSNGNTKGCLAALDNGLSNNFEVRHIVLFHILKAKALKIQGNNEEALKVLNSAMGMSVMRESEERHLPTVKRSDITPTVADKASLYLELADAFSKTKNTVDAAKVMDEASRIFGNTSESHRIVLANADLALERGEIDTALVILSNIGPSHLSFVQAKSKMGMIYLTQKKDRKAYARCYGDLYDRHKTVETCILLGEAYMNIQEPEKAIEVYENGLDTFDDGSVLACKIGKALVKTHDYARAISYYETALGKNTPNAASLRFDLAELYFKLKNYQDVERVVFEALDHPKSDDSTVLALDVKLNLLHAKGCRASGKYDFAITHFTKSRDLQLRILSAESITSDSSELKAIVADICFELGETYANNMGDLNQALVHYNEALQYQLMHQKSILAICKHSITRNDLTTAQSQCTALLRSDPDNQAATIIMAELQFLSNSYSAAVSHFKTLLEKQPTQFFALRKAIEMMRRAGKMSESQQFFDIVEKSTFGRKILLHAGYHFCKGLQYRYTNSPNEALKEFNYARRDAEWGTESLFNMIEIFLNPDNETMGGDVLEAAADSSGSGDQTDADILALLTADKLLKELPQNPKSIRAQILECHAWMATKQKTEIERALAHFTQILQEETDHVPSLLGIAVAYMLLKQPPRARNQLKRIVKMEWNVQYADDFERAWLLLADIHIQGGKYDLATDLLKRCLAQNKSCSKAYEYLGYIMEKEASYKDAADSYTSAWKLERESNASIGFKLAFNYLKAKKFVEAIEVCHKVLKMYPDYPKIRKEILDKARGSLRV</sequence>
<dbReference type="Pfam" id="PF25068">
    <property type="entry name" value="ARM_TT21_4th"/>
    <property type="match status" value="1"/>
</dbReference>
<gene>
    <name evidence="10" type="ORF">BCR33DRAFT_721457</name>
</gene>
<dbReference type="InterPro" id="IPR056832">
    <property type="entry name" value="ARM_TT21_2nd"/>
</dbReference>
<evidence type="ECO:0000259" key="5">
    <source>
        <dbReference type="Pfam" id="PF25060"/>
    </source>
</evidence>
<dbReference type="SUPFAM" id="SSF48452">
    <property type="entry name" value="TPR-like"/>
    <property type="match status" value="5"/>
</dbReference>
<dbReference type="GO" id="GO:0005929">
    <property type="term" value="C:cilium"/>
    <property type="evidence" value="ECO:0007669"/>
    <property type="project" value="GOC"/>
</dbReference>
<keyword evidence="11" id="KW-1185">Reference proteome</keyword>
<dbReference type="Pfam" id="PF25064">
    <property type="entry name" value="ARM_TT21_5th"/>
    <property type="match status" value="1"/>
</dbReference>
<dbReference type="Pfam" id="PF13176">
    <property type="entry name" value="TPR_7"/>
    <property type="match status" value="1"/>
</dbReference>
<feature type="domain" description="Tetratricopeptide repeat protein 21A/21B N-terminal ARM repeat" evidence="6">
    <location>
        <begin position="185"/>
        <end position="275"/>
    </location>
</feature>
<dbReference type="InterPro" id="IPR019734">
    <property type="entry name" value="TPR_rpt"/>
</dbReference>
<dbReference type="GO" id="GO:0030991">
    <property type="term" value="C:intraciliary transport particle A"/>
    <property type="evidence" value="ECO:0007669"/>
    <property type="project" value="TreeGrafter"/>
</dbReference>
<feature type="repeat" description="TPR" evidence="4">
    <location>
        <begin position="1276"/>
        <end position="1309"/>
    </location>
</feature>
<feature type="domain" description="Tetratricopeptide repeat protein 21A/21B second ARM" evidence="5">
    <location>
        <begin position="312"/>
        <end position="583"/>
    </location>
</feature>
<feature type="domain" description="Tetratricopeptide repeat protein 21A/21B fifth ARM repeats" evidence="8">
    <location>
        <begin position="999"/>
        <end position="1116"/>
    </location>
</feature>
<evidence type="ECO:0000259" key="7">
    <source>
        <dbReference type="Pfam" id="PF25063"/>
    </source>
</evidence>
<proteinExistence type="inferred from homology"/>
<dbReference type="GO" id="GO:0035721">
    <property type="term" value="P:intraciliary retrograde transport"/>
    <property type="evidence" value="ECO:0007669"/>
    <property type="project" value="TreeGrafter"/>
</dbReference>
<dbReference type="Proteomes" id="UP000193642">
    <property type="component" value="Unassembled WGS sequence"/>
</dbReference>
<dbReference type="Pfam" id="PF25062">
    <property type="entry name" value="ARM_TT21_N"/>
    <property type="match status" value="2"/>
</dbReference>
<evidence type="ECO:0000256" key="4">
    <source>
        <dbReference type="PROSITE-ProRule" id="PRU00339"/>
    </source>
</evidence>